<gene>
    <name evidence="8" type="ORF">HELGO_WM21317</name>
</gene>
<keyword evidence="4" id="KW-0963">Cytoplasm</keyword>
<evidence type="ECO:0000256" key="1">
    <source>
        <dbReference type="ARBA" id="ARBA00004496"/>
    </source>
</evidence>
<comment type="subcellular location">
    <subcellularLocation>
        <location evidence="1">Cytoplasm</location>
    </subcellularLocation>
</comment>
<evidence type="ECO:0000256" key="5">
    <source>
        <dbReference type="ARBA" id="ARBA00022679"/>
    </source>
</evidence>
<accession>A0A6S6TLQ5</accession>
<sequence length="136" mass="14877">MKLSYSLDEAIETVRNGGILAYPTEAVFGLGCDPRNLSAVQRLLGAKQRPADKGLILLAANIHQLSDFVPPLSEEIKERILASWPGPVTWLLPVHEHISPLVRGNFQKIAVRVSAHPVCEQLCQRLGHPLISTSAN</sequence>
<evidence type="ECO:0000259" key="7">
    <source>
        <dbReference type="PROSITE" id="PS51163"/>
    </source>
</evidence>
<dbReference type="EC" id="2.7.7.87" evidence="3"/>
<proteinExistence type="inferred from homology"/>
<dbReference type="GO" id="GO:0006450">
    <property type="term" value="P:regulation of translational fidelity"/>
    <property type="evidence" value="ECO:0007669"/>
    <property type="project" value="TreeGrafter"/>
</dbReference>
<dbReference type="GO" id="GO:0003725">
    <property type="term" value="F:double-stranded RNA binding"/>
    <property type="evidence" value="ECO:0007669"/>
    <property type="project" value="InterPro"/>
</dbReference>
<evidence type="ECO:0000256" key="3">
    <source>
        <dbReference type="ARBA" id="ARBA00012584"/>
    </source>
</evidence>
<evidence type="ECO:0000313" key="8">
    <source>
        <dbReference type="EMBL" id="CAA6820185.1"/>
    </source>
</evidence>
<organism evidence="8">
    <name type="scientific">uncultured Thiotrichaceae bacterium</name>
    <dbReference type="NCBI Taxonomy" id="298394"/>
    <lineage>
        <taxon>Bacteria</taxon>
        <taxon>Pseudomonadati</taxon>
        <taxon>Pseudomonadota</taxon>
        <taxon>Gammaproteobacteria</taxon>
        <taxon>Thiotrichales</taxon>
        <taxon>Thiotrichaceae</taxon>
        <taxon>environmental samples</taxon>
    </lineage>
</organism>
<feature type="domain" description="YrdC-like" evidence="7">
    <location>
        <begin position="4"/>
        <end position="136"/>
    </location>
</feature>
<dbReference type="Pfam" id="PF01300">
    <property type="entry name" value="Sua5_yciO_yrdC"/>
    <property type="match status" value="1"/>
</dbReference>
<evidence type="ECO:0000256" key="4">
    <source>
        <dbReference type="ARBA" id="ARBA00022490"/>
    </source>
</evidence>
<keyword evidence="5" id="KW-0808">Transferase</keyword>
<feature type="non-terminal residue" evidence="8">
    <location>
        <position position="136"/>
    </location>
</feature>
<dbReference type="SUPFAM" id="SSF55821">
    <property type="entry name" value="YrdC/RibB"/>
    <property type="match status" value="1"/>
</dbReference>
<dbReference type="AlphaFoldDB" id="A0A6S6TLQ5"/>
<dbReference type="Gene3D" id="3.90.870.10">
    <property type="entry name" value="DHBP synthase"/>
    <property type="match status" value="1"/>
</dbReference>
<dbReference type="PANTHER" id="PTHR17490">
    <property type="entry name" value="SUA5"/>
    <property type="match status" value="1"/>
</dbReference>
<name>A0A6S6TLQ5_9GAMM</name>
<reference evidence="8" key="1">
    <citation type="submission" date="2020-01" db="EMBL/GenBank/DDBJ databases">
        <authorList>
            <person name="Meier V. D."/>
            <person name="Meier V D."/>
        </authorList>
    </citation>
    <scope>NUCLEOTIDE SEQUENCE</scope>
    <source>
        <strain evidence="8">HLG_WM_MAG_08</strain>
    </source>
</reference>
<dbReference type="GO" id="GO:0005737">
    <property type="term" value="C:cytoplasm"/>
    <property type="evidence" value="ECO:0007669"/>
    <property type="project" value="UniProtKB-SubCell"/>
</dbReference>
<dbReference type="InterPro" id="IPR017945">
    <property type="entry name" value="DHBP_synth_RibB-like_a/b_dom"/>
</dbReference>
<comment type="catalytic activity">
    <reaction evidence="6">
        <text>L-threonine + hydrogencarbonate + ATP = L-threonylcarbamoyladenylate + diphosphate + H2O</text>
        <dbReference type="Rhea" id="RHEA:36407"/>
        <dbReference type="ChEBI" id="CHEBI:15377"/>
        <dbReference type="ChEBI" id="CHEBI:17544"/>
        <dbReference type="ChEBI" id="CHEBI:30616"/>
        <dbReference type="ChEBI" id="CHEBI:33019"/>
        <dbReference type="ChEBI" id="CHEBI:57926"/>
        <dbReference type="ChEBI" id="CHEBI:73682"/>
        <dbReference type="EC" id="2.7.7.87"/>
    </reaction>
</comment>
<comment type="similarity">
    <text evidence="2">Belongs to the SUA5 family.</text>
</comment>
<dbReference type="PROSITE" id="PS51163">
    <property type="entry name" value="YRDC"/>
    <property type="match status" value="1"/>
</dbReference>
<dbReference type="InterPro" id="IPR050156">
    <property type="entry name" value="TC-AMP_synthase_SUA5"/>
</dbReference>
<dbReference type="GO" id="GO:0061710">
    <property type="term" value="F:L-threonylcarbamoyladenylate synthase"/>
    <property type="evidence" value="ECO:0007669"/>
    <property type="project" value="UniProtKB-EC"/>
</dbReference>
<dbReference type="GO" id="GO:0000049">
    <property type="term" value="F:tRNA binding"/>
    <property type="evidence" value="ECO:0007669"/>
    <property type="project" value="TreeGrafter"/>
</dbReference>
<dbReference type="EMBL" id="CACVAV010000310">
    <property type="protein sequence ID" value="CAA6820185.1"/>
    <property type="molecule type" value="Genomic_DNA"/>
</dbReference>
<evidence type="ECO:0000256" key="6">
    <source>
        <dbReference type="ARBA" id="ARBA00048366"/>
    </source>
</evidence>
<evidence type="ECO:0000256" key="2">
    <source>
        <dbReference type="ARBA" id="ARBA00007663"/>
    </source>
</evidence>
<dbReference type="InterPro" id="IPR006070">
    <property type="entry name" value="Sua5-like_dom"/>
</dbReference>
<dbReference type="PANTHER" id="PTHR17490:SF18">
    <property type="entry name" value="THREONYLCARBAMOYL-AMP SYNTHASE"/>
    <property type="match status" value="1"/>
</dbReference>
<protein>
    <recommendedName>
        <fullName evidence="3">L-threonylcarbamoyladenylate synthase</fullName>
        <ecNumber evidence="3">2.7.7.87</ecNumber>
    </recommendedName>
</protein>